<proteinExistence type="predicted"/>
<gene>
    <name evidence="3" type="ORF">ACN42_g3137</name>
</gene>
<dbReference type="AlphaFoldDB" id="A0A101MNR3"/>
<accession>A0A101MNR3</accession>
<evidence type="ECO:0000256" key="1">
    <source>
        <dbReference type="SAM" id="Coils"/>
    </source>
</evidence>
<keyword evidence="1" id="KW-0175">Coiled coil</keyword>
<dbReference type="Pfam" id="PF09994">
    <property type="entry name" value="T6SS_Tle1-like_cat"/>
    <property type="match status" value="1"/>
</dbReference>
<sequence>MSLCTEIHESQYRVRQRRGSKSQPIRKRIILCCDGTWQSAVSGKKNVPSNVTRLCRALNSVGTDEHGNQWQQIVWYDSGIGTTSGPLGQKLEGAIGLGLEGNVIEAYNFCVLNYRPGDQIMCFGFSRGAFTARAIAGLISDIGVCSKQDLNRFPDLWKVYKKNKPGERFYCSDLWFEWMDGKADENQGARGETFVFEKRPEGDWAQEGSRDVEVVGVFDTVGAIGMPEVLGIKLPSWFLWWSEKSGWENVGLSPNVKHAFQALALDEHRNAFSPTLWYLHKLGNVTSEQIQTQRKMVDQQAQKWDDLLQEAIRLKGSRRASDADVNNAARKLNQTARALNQETRKLLKLEDDHKHQGNPRTLTQVWFPGYHINIGGGSGETLKDEGDMEEMSNITFSWMLDQIKPYLSLNEESISEEREEMDYHMSSLVEDTVNEVSLGSWVQRKIAAIASAFKLKRPPTSSVKSVDKRRSYGWGTGPLEDSFTPFYYLNGSERRTPGRYDPFDEDGNLLGETFEFIHPVVGFREKQIKGYTPIGRDVKFTRRKAVDEKGRPGYVYDLGDSRKPLPEWRLGGLDSYERLAITGKDAYDYVDELDLYLKTGIKTPRRSVWGIRDINPAIEVLKAGGLRPGDLKSERSQQGDLQSTGLGTKEMQLNSADVSYAGEAVTSM</sequence>
<feature type="domain" description="T6SS Phospholipase effector Tle1-like catalytic" evidence="2">
    <location>
        <begin position="27"/>
        <end position="402"/>
    </location>
</feature>
<reference evidence="3 4" key="1">
    <citation type="submission" date="2015-10" db="EMBL/GenBank/DDBJ databases">
        <title>Genome sequencing of Penicillium freii.</title>
        <authorList>
            <person name="Nguyen H.D."/>
            <person name="Visagie C.M."/>
            <person name="Seifert K.A."/>
        </authorList>
    </citation>
    <scope>NUCLEOTIDE SEQUENCE [LARGE SCALE GENOMIC DNA]</scope>
    <source>
        <strain evidence="3 4">DAOM 242723</strain>
    </source>
</reference>
<dbReference type="PANTHER" id="PTHR33840:SF16">
    <property type="entry name" value="DUF2235 DOMAIN-CONTAINING PROTEIN"/>
    <property type="match status" value="1"/>
</dbReference>
<dbReference type="Proteomes" id="UP000055045">
    <property type="component" value="Unassembled WGS sequence"/>
</dbReference>
<name>A0A101MNR3_PENFR</name>
<feature type="coiled-coil region" evidence="1">
    <location>
        <begin position="325"/>
        <end position="352"/>
    </location>
</feature>
<dbReference type="EMBL" id="LLXE01000060">
    <property type="protein sequence ID" value="KUM63932.1"/>
    <property type="molecule type" value="Genomic_DNA"/>
</dbReference>
<organism evidence="3 4">
    <name type="scientific">Penicillium freii</name>
    <dbReference type="NCBI Taxonomy" id="48697"/>
    <lineage>
        <taxon>Eukaryota</taxon>
        <taxon>Fungi</taxon>
        <taxon>Dikarya</taxon>
        <taxon>Ascomycota</taxon>
        <taxon>Pezizomycotina</taxon>
        <taxon>Eurotiomycetes</taxon>
        <taxon>Eurotiomycetidae</taxon>
        <taxon>Eurotiales</taxon>
        <taxon>Aspergillaceae</taxon>
        <taxon>Penicillium</taxon>
    </lineage>
</organism>
<evidence type="ECO:0000259" key="2">
    <source>
        <dbReference type="Pfam" id="PF09994"/>
    </source>
</evidence>
<dbReference type="STRING" id="48697.A0A101MNR3"/>
<keyword evidence="4" id="KW-1185">Reference proteome</keyword>
<dbReference type="PANTHER" id="PTHR33840">
    <property type="match status" value="1"/>
</dbReference>
<comment type="caution">
    <text evidence="3">The sequence shown here is derived from an EMBL/GenBank/DDBJ whole genome shotgun (WGS) entry which is preliminary data.</text>
</comment>
<dbReference type="InterPro" id="IPR018712">
    <property type="entry name" value="Tle1-like_cat"/>
</dbReference>
<protein>
    <recommendedName>
        <fullName evidence="2">T6SS Phospholipase effector Tle1-like catalytic domain-containing protein</fullName>
    </recommendedName>
</protein>
<evidence type="ECO:0000313" key="3">
    <source>
        <dbReference type="EMBL" id="KUM63932.1"/>
    </source>
</evidence>
<evidence type="ECO:0000313" key="4">
    <source>
        <dbReference type="Proteomes" id="UP000055045"/>
    </source>
</evidence>